<dbReference type="PATRIC" id="fig|1127696.3.peg.1274"/>
<feature type="domain" description="Glycosyl transferase family 1" evidence="1">
    <location>
        <begin position="213"/>
        <end position="370"/>
    </location>
</feature>
<evidence type="ECO:0000313" key="2">
    <source>
        <dbReference type="EMBL" id="EKY00671.1"/>
    </source>
</evidence>
<name>L1NBG8_9PORP</name>
<reference evidence="2 3" key="1">
    <citation type="submission" date="2012-05" db="EMBL/GenBank/DDBJ databases">
        <authorList>
            <person name="Weinstock G."/>
            <person name="Sodergren E."/>
            <person name="Lobos E.A."/>
            <person name="Fulton L."/>
            <person name="Fulton R."/>
            <person name="Courtney L."/>
            <person name="Fronick C."/>
            <person name="O'Laughlin M."/>
            <person name="Godfrey J."/>
            <person name="Wilson R.M."/>
            <person name="Miner T."/>
            <person name="Farmer C."/>
            <person name="Delehaunty K."/>
            <person name="Cordes M."/>
            <person name="Minx P."/>
            <person name="Tomlinson C."/>
            <person name="Chen J."/>
            <person name="Wollam A."/>
            <person name="Pepin K.H."/>
            <person name="Bhonagiri V."/>
            <person name="Zhang X."/>
            <person name="Suruliraj S."/>
            <person name="Warren W."/>
            <person name="Mitreva M."/>
            <person name="Mardis E.R."/>
            <person name="Wilson R.K."/>
        </authorList>
    </citation>
    <scope>NUCLEOTIDE SEQUENCE [LARGE SCALE GENOMIC DNA]</scope>
    <source>
        <strain evidence="2 3">F0037</strain>
    </source>
</reference>
<keyword evidence="2" id="KW-0808">Transferase</keyword>
<dbReference type="RefSeq" id="WP_005467494.1">
    <property type="nucleotide sequence ID" value="NZ_KB291032.1"/>
</dbReference>
<dbReference type="PANTHER" id="PTHR12526">
    <property type="entry name" value="GLYCOSYLTRANSFERASE"/>
    <property type="match status" value="1"/>
</dbReference>
<evidence type="ECO:0000313" key="3">
    <source>
        <dbReference type="Proteomes" id="UP000010408"/>
    </source>
</evidence>
<dbReference type="SUPFAM" id="SSF53756">
    <property type="entry name" value="UDP-Glycosyltransferase/glycogen phosphorylase"/>
    <property type="match status" value="1"/>
</dbReference>
<dbReference type="Proteomes" id="UP000010408">
    <property type="component" value="Unassembled WGS sequence"/>
</dbReference>
<gene>
    <name evidence="2" type="ORF">HMPREF9134_01408</name>
</gene>
<evidence type="ECO:0000259" key="1">
    <source>
        <dbReference type="Pfam" id="PF00534"/>
    </source>
</evidence>
<dbReference type="Pfam" id="PF00534">
    <property type="entry name" value="Glycos_transf_1"/>
    <property type="match status" value="1"/>
</dbReference>
<dbReference type="Gene3D" id="3.40.50.2000">
    <property type="entry name" value="Glycogen Phosphorylase B"/>
    <property type="match status" value="1"/>
</dbReference>
<dbReference type="HOGENOM" id="CLU_009583_0_0_10"/>
<protein>
    <submittedName>
        <fullName evidence="2">Glycosyltransferase, group 1 family protein</fullName>
    </submittedName>
</protein>
<dbReference type="STRING" id="1127696.HMPREF9134_01408"/>
<dbReference type="PANTHER" id="PTHR12526:SF630">
    <property type="entry name" value="GLYCOSYLTRANSFERASE"/>
    <property type="match status" value="1"/>
</dbReference>
<comment type="caution">
    <text evidence="2">The sequence shown here is derived from an EMBL/GenBank/DDBJ whole genome shotgun (WGS) entry which is preliminary data.</text>
</comment>
<dbReference type="AlphaFoldDB" id="L1NBG8"/>
<accession>L1NBG8</accession>
<dbReference type="eggNOG" id="COG0438">
    <property type="taxonomic scope" value="Bacteria"/>
</dbReference>
<sequence length="395" mass="45882">MKIEGLHVASVHPILFRGGLDVIVHDTGKLFASMGVHLHYYTVEWREAEWQIPDPTYCSLSLFPEGAKLWNQQAVDFLIQELRLHQISVLLIPNISPFPYLDALRSTGVKLIFWNHGMPLWEYRAAIDDRRFLVKKKLSRRLEWIFLRVPFKLWTGAYKRQWEDYYRRVIEGTDLYLTLCPAYARELAERLHLPAEQASKLVPLINTLQVEPHPTLEKEKLIIFVGRLSYADKRVDRVIDIWARAHEALPDWHVEIHGTGPDEERLKAYLEQKGLPRIRLCGYTAEPSEVYRRASVLLLTSTHEGWGMVLAEAQNHGVVPMAFACSSGVRAVLGEDERAGVLVRPFSLSQYAQRLIRLCRDTDYRAKLQQGCLSKRLEYSPERSREAWEEIFKRL</sequence>
<dbReference type="EMBL" id="AMEQ01000037">
    <property type="protein sequence ID" value="EKY00671.1"/>
    <property type="molecule type" value="Genomic_DNA"/>
</dbReference>
<dbReference type="InterPro" id="IPR001296">
    <property type="entry name" value="Glyco_trans_1"/>
</dbReference>
<organism evidence="2 3">
    <name type="scientific">Porphyromonas catoniae F0037</name>
    <dbReference type="NCBI Taxonomy" id="1127696"/>
    <lineage>
        <taxon>Bacteria</taxon>
        <taxon>Pseudomonadati</taxon>
        <taxon>Bacteroidota</taxon>
        <taxon>Bacteroidia</taxon>
        <taxon>Bacteroidales</taxon>
        <taxon>Porphyromonadaceae</taxon>
        <taxon>Porphyromonas</taxon>
    </lineage>
</organism>
<proteinExistence type="predicted"/>
<dbReference type="GO" id="GO:0016757">
    <property type="term" value="F:glycosyltransferase activity"/>
    <property type="evidence" value="ECO:0007669"/>
    <property type="project" value="InterPro"/>
</dbReference>